<feature type="domain" description="LptD C-terminal" evidence="6">
    <location>
        <begin position="293"/>
        <end position="668"/>
    </location>
</feature>
<comment type="subunit">
    <text evidence="4">Component of the lipopolysaccharide transport and assembly complex. Interacts with LptE and LptA.</text>
</comment>
<dbReference type="Proteomes" id="UP000614058">
    <property type="component" value="Unassembled WGS sequence"/>
</dbReference>
<dbReference type="Pfam" id="PF03968">
    <property type="entry name" value="LptD_N"/>
    <property type="match status" value="1"/>
</dbReference>
<dbReference type="Pfam" id="PF04453">
    <property type="entry name" value="LptD"/>
    <property type="match status" value="1"/>
</dbReference>
<evidence type="ECO:0000313" key="8">
    <source>
        <dbReference type="Proteomes" id="UP000614058"/>
    </source>
</evidence>
<organism evidence="7 8">
    <name type="scientific">Kingella bonacorsii</name>
    <dbReference type="NCBI Taxonomy" id="2796361"/>
    <lineage>
        <taxon>Bacteria</taxon>
        <taxon>Pseudomonadati</taxon>
        <taxon>Pseudomonadota</taxon>
        <taxon>Betaproteobacteria</taxon>
        <taxon>Neisseriales</taxon>
        <taxon>Neisseriaceae</taxon>
        <taxon>Kingella</taxon>
    </lineage>
</organism>
<evidence type="ECO:0000313" key="7">
    <source>
        <dbReference type="EMBL" id="MBK0396456.1"/>
    </source>
</evidence>
<sequence>MLGIAFSGSAWAVSDTWQPEKLGWVCRAPNPQAKGVAPARKTGLPKLPQDVTRIEADKAAGQTNVRHRAQGDVIIERNDETLNADWVDYDQPSEHVYAGDQFTLTRADGQTVQGDKLDYDLAKHSGNANNTEFVAEQNSKRLQGVARSLKMYDDNHHAAQEVKFNTCETGDTSWYIQAEELTTNRETGIGVAKKAKLVFAGVPILYTPWVDFPINGNRKSGFLVPTMSVGSDGASVDLPYYFNLAPNYDATLTPGYIGSRGARIGGEFRYLQPKYTGSVNVKYMPHDSKRGLNNRAALSLKHSQTFTSKLTGGIDFNQVSDDDYYRDFAGRNELAESTNLNRKAWLNYHQDLWGAPFNAELMVQKYQILNDSNGNKNPVYSILPRLSATWAKNINPHAELDIKTQFTRFDHKDMQSGNRAVIYPSIQWDFHNTWGYVRPKVGVHATRYWLDKFGSLNSRNTSRILPIVNVDSGITLERQAKLFGGSFVQTVEPRLFYNYTPSKSQNDLPNFDSSLNDFSYDQLFRENIYSGNDRINANNSLSAGLQTRLLNPNTGYEYFRAGIGEKYYFTGDEVALSGSLNQNERKNGDIVAFASGQVAPSWFADSNWHWSADNKATQRYDLGIRYNPEAGKVLSARFKYGRNEEIYSGFYDKLRHIDLAAQWPISSNLYAVGRLNYSTSPRAILEQTAGLEYKNPCGCWSASFVAQRYVTEWQPVQDKYKYKTAFFFTLQLKDLSNAGTNAQEQLRLGIPGYTKTNEVNK</sequence>
<dbReference type="EMBL" id="JAEHNZ010000002">
    <property type="protein sequence ID" value="MBK0396456.1"/>
    <property type="molecule type" value="Genomic_DNA"/>
</dbReference>
<name>A0ABS1BT47_9NEIS</name>
<evidence type="ECO:0000259" key="5">
    <source>
        <dbReference type="Pfam" id="PF03968"/>
    </source>
</evidence>
<dbReference type="InterPro" id="IPR007543">
    <property type="entry name" value="LptD_C"/>
</dbReference>
<keyword evidence="3 4" id="KW-0998">Cell outer membrane</keyword>
<evidence type="ECO:0000256" key="1">
    <source>
        <dbReference type="ARBA" id="ARBA00022729"/>
    </source>
</evidence>
<comment type="caution">
    <text evidence="7">The sequence shown here is derived from an EMBL/GenBank/DDBJ whole genome shotgun (WGS) entry which is preliminary data.</text>
</comment>
<feature type="domain" description="Organic solvent tolerance-like N-terminal" evidence="5">
    <location>
        <begin position="54"/>
        <end position="171"/>
    </location>
</feature>
<keyword evidence="2 4" id="KW-0472">Membrane</keyword>
<evidence type="ECO:0000259" key="6">
    <source>
        <dbReference type="Pfam" id="PF04453"/>
    </source>
</evidence>
<gene>
    <name evidence="4" type="primary">lptD</name>
    <name evidence="7" type="ORF">JDW22_07665</name>
</gene>
<evidence type="ECO:0000256" key="3">
    <source>
        <dbReference type="ARBA" id="ARBA00023237"/>
    </source>
</evidence>
<comment type="caution">
    <text evidence="4">Lacks conserved residue(s) required for the propagation of feature annotation.</text>
</comment>
<proteinExistence type="inferred from homology"/>
<protein>
    <recommendedName>
        <fullName evidence="4">LPS-assembly protein LptD</fullName>
    </recommendedName>
</protein>
<dbReference type="InterPro" id="IPR050218">
    <property type="entry name" value="LptD"/>
</dbReference>
<dbReference type="InterPro" id="IPR005653">
    <property type="entry name" value="OstA-like_N"/>
</dbReference>
<reference evidence="7 8" key="1">
    <citation type="journal article" date="2021" name="Pathogens">
        <title>Isolation and Characterization of Kingella bonacorsii sp. nov., A Novel Kingella Species Detected in a Stable Periodontitis Subject.</title>
        <authorList>
            <person name="Antezack A."/>
            <person name="Boxberger M."/>
            <person name="Rolland C."/>
            <person name="Monnet-Corti V."/>
            <person name="La Scola B."/>
        </authorList>
    </citation>
    <scope>NUCLEOTIDE SEQUENCE [LARGE SCALE GENOMIC DNA]</scope>
    <source>
        <strain evidence="7 8">Marseille-Q4569</strain>
    </source>
</reference>
<comment type="function">
    <text evidence="4">Together with LptE, is involved in the assembly of lipopolysaccharide (LPS) at the surface of the outer membrane.</text>
</comment>
<keyword evidence="8" id="KW-1185">Reference proteome</keyword>
<dbReference type="InterPro" id="IPR020889">
    <property type="entry name" value="LipoPS_assembly_LptD"/>
</dbReference>
<dbReference type="PANTHER" id="PTHR30189:SF1">
    <property type="entry name" value="LPS-ASSEMBLY PROTEIN LPTD"/>
    <property type="match status" value="1"/>
</dbReference>
<comment type="subcellular location">
    <subcellularLocation>
        <location evidence="4">Cell outer membrane</location>
    </subcellularLocation>
</comment>
<dbReference type="HAMAP" id="MF_01411">
    <property type="entry name" value="LPS_assembly_LptD"/>
    <property type="match status" value="1"/>
</dbReference>
<evidence type="ECO:0000256" key="4">
    <source>
        <dbReference type="HAMAP-Rule" id="MF_01411"/>
    </source>
</evidence>
<comment type="similarity">
    <text evidence="4">Belongs to the LptD family.</text>
</comment>
<accession>A0ABS1BT47</accession>
<keyword evidence="1 4" id="KW-0732">Signal</keyword>
<dbReference type="PANTHER" id="PTHR30189">
    <property type="entry name" value="LPS-ASSEMBLY PROTEIN"/>
    <property type="match status" value="1"/>
</dbReference>
<evidence type="ECO:0000256" key="2">
    <source>
        <dbReference type="ARBA" id="ARBA00023136"/>
    </source>
</evidence>